<protein>
    <recommendedName>
        <fullName evidence="3">RRM domain-containing protein</fullName>
    </recommendedName>
</protein>
<dbReference type="SMR" id="A2F424"/>
<dbReference type="EMBL" id="DS113604">
    <property type="protein sequence ID" value="EAY00378.1"/>
    <property type="molecule type" value="Genomic_DNA"/>
</dbReference>
<dbReference type="STRING" id="5722.A2F424"/>
<feature type="domain" description="RRM" evidence="3">
    <location>
        <begin position="44"/>
        <end position="129"/>
    </location>
</feature>
<gene>
    <name evidence="4" type="ORF">TVAG_407280</name>
</gene>
<dbReference type="InParanoid" id="A2F424"/>
<dbReference type="SMART" id="SM00360">
    <property type="entry name" value="RRM"/>
    <property type="match status" value="1"/>
</dbReference>
<dbReference type="PANTHER" id="PTHR12603:SF0">
    <property type="entry name" value="CCR4-NOT TRANSCRIPTION COMPLEX SUBUNIT 4"/>
    <property type="match status" value="1"/>
</dbReference>
<dbReference type="Proteomes" id="UP000001542">
    <property type="component" value="Unassembled WGS sequence"/>
</dbReference>
<dbReference type="InterPro" id="IPR035979">
    <property type="entry name" value="RBD_domain_sf"/>
</dbReference>
<evidence type="ECO:0000256" key="1">
    <source>
        <dbReference type="PROSITE-ProRule" id="PRU00176"/>
    </source>
</evidence>
<dbReference type="Gene3D" id="3.30.70.330">
    <property type="match status" value="1"/>
</dbReference>
<name>A2F424_TRIV3</name>
<feature type="compositionally biased region" description="Acidic residues" evidence="2">
    <location>
        <begin position="238"/>
        <end position="249"/>
    </location>
</feature>
<dbReference type="eggNOG" id="KOG2068">
    <property type="taxonomic scope" value="Eukaryota"/>
</dbReference>
<dbReference type="InterPro" id="IPR012677">
    <property type="entry name" value="Nucleotide-bd_a/b_plait_sf"/>
</dbReference>
<evidence type="ECO:0000313" key="4">
    <source>
        <dbReference type="EMBL" id="EAY00378.1"/>
    </source>
</evidence>
<keyword evidence="5" id="KW-1185">Reference proteome</keyword>
<sequence>MSNSYRKHSDRNPKSIGGNNTRQRSNVPIPERKALAQYRVVQRDLVYVIGIPTEIAQESVLSKYEYFGQYGPIKKIVVNSNPLHNQNFKRPTVSAYVTFINISDALECIYSLEDFSYNGYNIKASLGTSKYCTNFLCNQPCTNHDCMYLHQIGNPDDSFTTDEIQEFTERFTSITRPSRPSDYNKYKFQDAKPTVFPPRRILTKTTDLTDSTQTQHSSPQQQYNNAEDGEYYSLGEEDQETIQNNEEEESRQTESLSNIFKYRPLTVPPLSADYTVGMSLEKQLNLGTSSVRSILEKLV</sequence>
<evidence type="ECO:0000259" key="3">
    <source>
        <dbReference type="PROSITE" id="PS50102"/>
    </source>
</evidence>
<evidence type="ECO:0000313" key="5">
    <source>
        <dbReference type="Proteomes" id="UP000001542"/>
    </source>
</evidence>
<dbReference type="InterPro" id="IPR039780">
    <property type="entry name" value="Mot2"/>
</dbReference>
<dbReference type="RefSeq" id="XP_001313307.1">
    <property type="nucleotide sequence ID" value="XM_001313306.1"/>
</dbReference>
<feature type="region of interest" description="Disordered" evidence="2">
    <location>
        <begin position="238"/>
        <end position="257"/>
    </location>
</feature>
<feature type="region of interest" description="Disordered" evidence="2">
    <location>
        <begin position="199"/>
        <end position="225"/>
    </location>
</feature>
<dbReference type="SUPFAM" id="SSF54928">
    <property type="entry name" value="RNA-binding domain, RBD"/>
    <property type="match status" value="1"/>
</dbReference>
<dbReference type="PROSITE" id="PS50102">
    <property type="entry name" value="RRM"/>
    <property type="match status" value="1"/>
</dbReference>
<dbReference type="GO" id="GO:0016567">
    <property type="term" value="P:protein ubiquitination"/>
    <property type="evidence" value="ECO:0000318"/>
    <property type="project" value="GO_Central"/>
</dbReference>
<keyword evidence="1" id="KW-0694">RNA-binding</keyword>
<evidence type="ECO:0000256" key="2">
    <source>
        <dbReference type="SAM" id="MobiDB-lite"/>
    </source>
</evidence>
<dbReference type="AlphaFoldDB" id="A2F424"/>
<dbReference type="PANTHER" id="PTHR12603">
    <property type="entry name" value="CCR4-NOT TRANSCRIPTION COMPLEX RELATED"/>
    <property type="match status" value="1"/>
</dbReference>
<dbReference type="Pfam" id="PF00076">
    <property type="entry name" value="RRM_1"/>
    <property type="match status" value="1"/>
</dbReference>
<dbReference type="GO" id="GO:0004842">
    <property type="term" value="F:ubiquitin-protein transferase activity"/>
    <property type="evidence" value="ECO:0000318"/>
    <property type="project" value="GO_Central"/>
</dbReference>
<dbReference type="VEuPathDB" id="TrichDB:TVAG_407280"/>
<dbReference type="SMART" id="SM00361">
    <property type="entry name" value="RRM_1"/>
    <property type="match status" value="1"/>
</dbReference>
<dbReference type="GO" id="GO:0003723">
    <property type="term" value="F:RNA binding"/>
    <property type="evidence" value="ECO:0007669"/>
    <property type="project" value="UniProtKB-UniRule"/>
</dbReference>
<dbReference type="CDD" id="cd12438">
    <property type="entry name" value="RRM_CNOT4"/>
    <property type="match status" value="1"/>
</dbReference>
<dbReference type="InterPro" id="IPR034261">
    <property type="entry name" value="CNOT4_RRM"/>
</dbReference>
<dbReference type="OrthoDB" id="1923159at2759"/>
<dbReference type="KEGG" id="tva:4758198"/>
<dbReference type="GO" id="GO:0030014">
    <property type="term" value="C:CCR4-NOT complex"/>
    <property type="evidence" value="ECO:0000318"/>
    <property type="project" value="GO_Central"/>
</dbReference>
<feature type="region of interest" description="Disordered" evidence="2">
    <location>
        <begin position="1"/>
        <end position="28"/>
    </location>
</feature>
<dbReference type="VEuPathDB" id="TrichDB:TVAGG3_0227410"/>
<organism evidence="4 5">
    <name type="scientific">Trichomonas vaginalis (strain ATCC PRA-98 / G3)</name>
    <dbReference type="NCBI Taxonomy" id="412133"/>
    <lineage>
        <taxon>Eukaryota</taxon>
        <taxon>Metamonada</taxon>
        <taxon>Parabasalia</taxon>
        <taxon>Trichomonadida</taxon>
        <taxon>Trichomonadidae</taxon>
        <taxon>Trichomonas</taxon>
    </lineage>
</organism>
<feature type="compositionally biased region" description="Polar residues" evidence="2">
    <location>
        <begin position="17"/>
        <end position="26"/>
    </location>
</feature>
<reference evidence="4" key="1">
    <citation type="submission" date="2006-10" db="EMBL/GenBank/DDBJ databases">
        <authorList>
            <person name="Amadeo P."/>
            <person name="Zhao Q."/>
            <person name="Wortman J."/>
            <person name="Fraser-Liggett C."/>
            <person name="Carlton J."/>
        </authorList>
    </citation>
    <scope>NUCLEOTIDE SEQUENCE</scope>
    <source>
        <strain evidence="4">G3</strain>
    </source>
</reference>
<accession>A2F424</accession>
<proteinExistence type="predicted"/>
<dbReference type="InterPro" id="IPR003954">
    <property type="entry name" value="RRM_euk-type"/>
</dbReference>
<dbReference type="InterPro" id="IPR000504">
    <property type="entry name" value="RRM_dom"/>
</dbReference>
<reference evidence="4" key="2">
    <citation type="journal article" date="2007" name="Science">
        <title>Draft genome sequence of the sexually transmitted pathogen Trichomonas vaginalis.</title>
        <authorList>
            <person name="Carlton J.M."/>
            <person name="Hirt R.P."/>
            <person name="Silva J.C."/>
            <person name="Delcher A.L."/>
            <person name="Schatz M."/>
            <person name="Zhao Q."/>
            <person name="Wortman J.R."/>
            <person name="Bidwell S.L."/>
            <person name="Alsmark U.C.M."/>
            <person name="Besteiro S."/>
            <person name="Sicheritz-Ponten T."/>
            <person name="Noel C.J."/>
            <person name="Dacks J.B."/>
            <person name="Foster P.G."/>
            <person name="Simillion C."/>
            <person name="Van de Peer Y."/>
            <person name="Miranda-Saavedra D."/>
            <person name="Barton G.J."/>
            <person name="Westrop G.D."/>
            <person name="Mueller S."/>
            <person name="Dessi D."/>
            <person name="Fiori P.L."/>
            <person name="Ren Q."/>
            <person name="Paulsen I."/>
            <person name="Zhang H."/>
            <person name="Bastida-Corcuera F.D."/>
            <person name="Simoes-Barbosa A."/>
            <person name="Brown M.T."/>
            <person name="Hayes R.D."/>
            <person name="Mukherjee M."/>
            <person name="Okumura C.Y."/>
            <person name="Schneider R."/>
            <person name="Smith A.J."/>
            <person name="Vanacova S."/>
            <person name="Villalvazo M."/>
            <person name="Haas B.J."/>
            <person name="Pertea M."/>
            <person name="Feldblyum T.V."/>
            <person name="Utterback T.R."/>
            <person name="Shu C.L."/>
            <person name="Osoegawa K."/>
            <person name="de Jong P.J."/>
            <person name="Hrdy I."/>
            <person name="Horvathova L."/>
            <person name="Zubacova Z."/>
            <person name="Dolezal P."/>
            <person name="Malik S.B."/>
            <person name="Logsdon J.M. Jr."/>
            <person name="Henze K."/>
            <person name="Gupta A."/>
            <person name="Wang C.C."/>
            <person name="Dunne R.L."/>
            <person name="Upcroft J.A."/>
            <person name="Upcroft P."/>
            <person name="White O."/>
            <person name="Salzberg S.L."/>
            <person name="Tang P."/>
            <person name="Chiu C.-H."/>
            <person name="Lee Y.-S."/>
            <person name="Embley T.M."/>
            <person name="Coombs G.H."/>
            <person name="Mottram J.C."/>
            <person name="Tachezy J."/>
            <person name="Fraser-Liggett C.M."/>
            <person name="Johnson P.J."/>
        </authorList>
    </citation>
    <scope>NUCLEOTIDE SEQUENCE [LARGE SCALE GENOMIC DNA]</scope>
    <source>
        <strain evidence="4">G3</strain>
    </source>
</reference>
<feature type="compositionally biased region" description="Low complexity" evidence="2">
    <location>
        <begin position="203"/>
        <end position="222"/>
    </location>
</feature>